<feature type="chain" id="PRO_5006062904" description="Autotransporter domain-containing protein" evidence="1">
    <location>
        <begin position="28"/>
        <end position="752"/>
    </location>
</feature>
<dbReference type="Gene3D" id="2.40.128.130">
    <property type="entry name" value="Autotransporter beta-domain"/>
    <property type="match status" value="1"/>
</dbReference>
<dbReference type="STRING" id="53501.SAMN04488043_11532"/>
<dbReference type="InterPro" id="IPR005546">
    <property type="entry name" value="Autotransporte_beta"/>
</dbReference>
<accession>A0A0P1FY35</accession>
<dbReference type="Proteomes" id="UP000051587">
    <property type="component" value="Unassembled WGS sequence"/>
</dbReference>
<evidence type="ECO:0000256" key="1">
    <source>
        <dbReference type="SAM" id="SignalP"/>
    </source>
</evidence>
<dbReference type="PROSITE" id="PS51208">
    <property type="entry name" value="AUTOTRANSPORTER"/>
    <property type="match status" value="1"/>
</dbReference>
<proteinExistence type="predicted"/>
<dbReference type="OrthoDB" id="7486720at2"/>
<organism evidence="3 4">
    <name type="scientific">Thalassovita gelatinovora</name>
    <name type="common">Thalassobius gelatinovorus</name>
    <dbReference type="NCBI Taxonomy" id="53501"/>
    <lineage>
        <taxon>Bacteria</taxon>
        <taxon>Pseudomonadati</taxon>
        <taxon>Pseudomonadota</taxon>
        <taxon>Alphaproteobacteria</taxon>
        <taxon>Rhodobacterales</taxon>
        <taxon>Roseobacteraceae</taxon>
        <taxon>Thalassovita</taxon>
    </lineage>
</organism>
<evidence type="ECO:0000313" key="3">
    <source>
        <dbReference type="EMBL" id="CUH65531.1"/>
    </source>
</evidence>
<feature type="domain" description="Autotransporter" evidence="2">
    <location>
        <begin position="476"/>
        <end position="752"/>
    </location>
</feature>
<dbReference type="RefSeq" id="WP_058262644.1">
    <property type="nucleotide sequence ID" value="NZ_CP051181.1"/>
</dbReference>
<dbReference type="NCBIfam" id="NF033657">
    <property type="entry name" value="choice_anch_F"/>
    <property type="match status" value="1"/>
</dbReference>
<dbReference type="EMBL" id="CYSA01000016">
    <property type="protein sequence ID" value="CUH65531.1"/>
    <property type="molecule type" value="Genomic_DNA"/>
</dbReference>
<dbReference type="AlphaFoldDB" id="A0A0P1FY35"/>
<dbReference type="PROSITE" id="PS51257">
    <property type="entry name" value="PROKAR_LIPOPROTEIN"/>
    <property type="match status" value="1"/>
</dbReference>
<feature type="signal peptide" evidence="1">
    <location>
        <begin position="1"/>
        <end position="27"/>
    </location>
</feature>
<protein>
    <recommendedName>
        <fullName evidence="2">Autotransporter domain-containing protein</fullName>
    </recommendedName>
</protein>
<dbReference type="Pfam" id="PF03797">
    <property type="entry name" value="Autotransporter"/>
    <property type="match status" value="1"/>
</dbReference>
<sequence>MKKISSLMKISVAPAALFACLGTSAWADTLADDVLVGTSGDGIIFIDPEEGIEEPGIRAVTFTQTRVSISEDEYEYVDPFETIITDFSDMDSRGDVTNCLMTNQVGVYCDSAGGSGKRIKTYLTGRNPFDIRLRTVTDSGYPSVDYFTFGKTSNFTGARLTGFSLELLDSNGNPMSDTAAAEAVLFNLDATDLGIGARLPDGLFGGGGQEGEIGFLSDGRAALAVTTTDDTLNFGALTNADYNAYFGSAFLDNSMVPDGLFWDDNDDPTDESALVAWNNLAGGGWTYGTLDTAENLDARLQEVADALGVEVADLDYVAGGLMPDAIIEVAEANGLFEVDYIEDLRNANLNFSITVGDIETGEFTLRISPTFAPVVEQTVTPYQFATAGYLDGAANVPYLDIGGAAAYQAAIADIVALDPAAANALLETTGFSFLSGFTGIGLEFGKTVVGSIGQASSEVSNDGIALSTKGTPESWEIGDDTHAFVSLGGSTATYGTTTNGIGYDVDSWNAVFGAEKRFNGKSSIGLVAGYSNATAEAALSRGSVDGSGMFIAAVGRTTFGKGGAAQAMLGYQDLSFDTTRNVMGAVATGSTNGSQVFAVLEGEYMFTQGGFRFGPTGSVEYYDLSVDGFDETGAGAWNLSVGDQSGQVTILSAGFSGEYKLAAAQPTKLTGALTYNSASGDDQLVQTGFIGLPSGSTPVDGMNMDWVSLYLGISSQIGGSAGKETMLNAGYVGSFGSDYDSHALQLSLSMRF</sequence>
<evidence type="ECO:0000313" key="4">
    <source>
        <dbReference type="Proteomes" id="UP000051587"/>
    </source>
</evidence>
<dbReference type="InterPro" id="IPR036709">
    <property type="entry name" value="Autotransporte_beta_dom_sf"/>
</dbReference>
<dbReference type="SUPFAM" id="SSF103515">
    <property type="entry name" value="Autotransporter"/>
    <property type="match status" value="1"/>
</dbReference>
<reference evidence="3 4" key="1">
    <citation type="submission" date="2015-09" db="EMBL/GenBank/DDBJ databases">
        <authorList>
            <consortium name="Swine Surveillance"/>
        </authorList>
    </citation>
    <scope>NUCLEOTIDE SEQUENCE [LARGE SCALE GENOMIC DNA]</scope>
    <source>
        <strain evidence="3 4">CECT 4357</strain>
    </source>
</reference>
<keyword evidence="4" id="KW-1185">Reference proteome</keyword>
<dbReference type="SMART" id="SM00869">
    <property type="entry name" value="Autotransporter"/>
    <property type="match status" value="1"/>
</dbReference>
<name>A0A0P1FY35_THAGE</name>
<evidence type="ECO:0000259" key="2">
    <source>
        <dbReference type="PROSITE" id="PS51208"/>
    </source>
</evidence>
<gene>
    <name evidence="3" type="ORF">TG4357_01918</name>
</gene>
<keyword evidence="1" id="KW-0732">Signal</keyword>